<organism evidence="3 4">
    <name type="scientific">Dialister hominis</name>
    <dbReference type="NCBI Taxonomy" id="2582419"/>
    <lineage>
        <taxon>Bacteria</taxon>
        <taxon>Bacillati</taxon>
        <taxon>Bacillota</taxon>
        <taxon>Negativicutes</taxon>
        <taxon>Veillonellales</taxon>
        <taxon>Veillonellaceae</taxon>
        <taxon>Dialister</taxon>
    </lineage>
</organism>
<protein>
    <submittedName>
        <fullName evidence="3">Uncharacterized protein</fullName>
    </submittedName>
</protein>
<keyword evidence="4" id="KW-1185">Reference proteome</keyword>
<evidence type="ECO:0000256" key="1">
    <source>
        <dbReference type="SAM" id="MobiDB-lite"/>
    </source>
</evidence>
<reference evidence="4" key="1">
    <citation type="submission" date="2019-05" db="EMBL/GenBank/DDBJ databases">
        <title>Complete genome sequencing of Dialister sp. strain 5BBH33.</title>
        <authorList>
            <person name="Sakamoto M."/>
            <person name="Murakami T."/>
            <person name="Mori H."/>
        </authorList>
    </citation>
    <scope>NUCLEOTIDE SEQUENCE [LARGE SCALE GENOMIC DNA]</scope>
    <source>
        <strain evidence="4">5BBH33</strain>
    </source>
</reference>
<accession>A0A8D4UV06</accession>
<feature type="compositionally biased region" description="Pro residues" evidence="1">
    <location>
        <begin position="94"/>
        <end position="129"/>
    </location>
</feature>
<dbReference type="RefSeq" id="WP_162501775.1">
    <property type="nucleotide sequence ID" value="NZ_AP019697.1"/>
</dbReference>
<evidence type="ECO:0000313" key="3">
    <source>
        <dbReference type="EMBL" id="BBK25507.1"/>
    </source>
</evidence>
<proteinExistence type="predicted"/>
<gene>
    <name evidence="3" type="ORF">Dia5BBH33_14420</name>
</gene>
<dbReference type="AlphaFoldDB" id="A0A8D4UV06"/>
<evidence type="ECO:0000313" key="4">
    <source>
        <dbReference type="Proteomes" id="UP000320585"/>
    </source>
</evidence>
<keyword evidence="2" id="KW-0732">Signal</keyword>
<name>A0A8D4UV06_9FIRM</name>
<feature type="compositionally biased region" description="Polar residues" evidence="1">
    <location>
        <begin position="132"/>
        <end position="142"/>
    </location>
</feature>
<feature type="chain" id="PRO_5039072994" evidence="2">
    <location>
        <begin position="26"/>
        <end position="525"/>
    </location>
</feature>
<dbReference type="KEGG" id="dho:Dia5BBH33_14420"/>
<evidence type="ECO:0000256" key="2">
    <source>
        <dbReference type="SAM" id="SignalP"/>
    </source>
</evidence>
<feature type="signal peptide" evidence="2">
    <location>
        <begin position="1"/>
        <end position="25"/>
    </location>
</feature>
<dbReference type="GeneID" id="92716668"/>
<sequence>MKHSKLTALLCALVMTGAGSMSAFAADAAPAAAAATAAQPAKAQETTAAAGTPAEAAQPEVNYTEALLKGMSLTLPDVEKAVEAGTFKNLSPEAPKPAEPEPAPAPEPIPEPEPTPAPEPEPEPEPAPTPAQTAKYTADQGTSAATIETDGTYDAQTYTSTTADQNALRVSYAYMSAAGDTFTKTGDATNTESSNQYGMNAALLVTHGGHGAFTKASITSSALGAPGAFGYGKGTYLNLTDSTVTTTGNNSPALETAERAMMKVVNTTVSTSGYASPAMKVSQNGGMILAESSHFTTTGKDSHGVYVNGDVTLTNSSVNAQNTKAAVVRNNNTLSLENSTLEGNETGSVPYNIVLYADPSAIGTMGVQQFNATGSTLISHHGGMFLVTGTHNRITLKKTTLQQDPGLPILSALGNDGAYGWGTPGANGGHVELIADEETLNGDIVVDTISDVNLTLRNNSVWTGAITIIPNAQGGEKYKTNADIFIGAGSVWNLTADSQATTVNNLGTINFNGHTITLADGTVLK</sequence>
<dbReference type="Gene3D" id="2.160.20.20">
    <property type="match status" value="1"/>
</dbReference>
<dbReference type="InterPro" id="IPR012332">
    <property type="entry name" value="Autotransporter_pectin_lyase_C"/>
</dbReference>
<feature type="region of interest" description="Disordered" evidence="1">
    <location>
        <begin position="88"/>
        <end position="142"/>
    </location>
</feature>
<dbReference type="EMBL" id="AP019697">
    <property type="protein sequence ID" value="BBK25507.1"/>
    <property type="molecule type" value="Genomic_DNA"/>
</dbReference>
<dbReference type="Proteomes" id="UP000320585">
    <property type="component" value="Chromosome"/>
</dbReference>